<feature type="domain" description="Peptidase S33 tripeptidyl aminopeptidase-like C-terminal" evidence="5">
    <location>
        <begin position="446"/>
        <end position="540"/>
    </location>
</feature>
<evidence type="ECO:0000313" key="6">
    <source>
        <dbReference type="EMBL" id="KAF2260807.1"/>
    </source>
</evidence>
<evidence type="ECO:0008006" key="8">
    <source>
        <dbReference type="Google" id="ProtNLM"/>
    </source>
</evidence>
<evidence type="ECO:0000259" key="5">
    <source>
        <dbReference type="Pfam" id="PF08386"/>
    </source>
</evidence>
<evidence type="ECO:0000256" key="2">
    <source>
        <dbReference type="ARBA" id="ARBA00022801"/>
    </source>
</evidence>
<gene>
    <name evidence="6" type="ORF">CC78DRAFT_609764</name>
</gene>
<evidence type="ECO:0000259" key="4">
    <source>
        <dbReference type="Pfam" id="PF00561"/>
    </source>
</evidence>
<dbReference type="PANTHER" id="PTHR43248:SF25">
    <property type="entry name" value="AB HYDROLASE-1 DOMAIN-CONTAINING PROTEIN-RELATED"/>
    <property type="match status" value="1"/>
</dbReference>
<dbReference type="InterPro" id="IPR051601">
    <property type="entry name" value="Serine_prot/Carboxylest_S33"/>
</dbReference>
<feature type="chain" id="PRO_5040141787" description="Alpha/beta-hydrolase" evidence="3">
    <location>
        <begin position="21"/>
        <end position="562"/>
    </location>
</feature>
<evidence type="ECO:0000256" key="3">
    <source>
        <dbReference type="SAM" id="SignalP"/>
    </source>
</evidence>
<dbReference type="GO" id="GO:0016787">
    <property type="term" value="F:hydrolase activity"/>
    <property type="evidence" value="ECO:0007669"/>
    <property type="project" value="UniProtKB-KW"/>
</dbReference>
<keyword evidence="7" id="KW-1185">Reference proteome</keyword>
<dbReference type="Gene3D" id="3.40.50.1820">
    <property type="entry name" value="alpha/beta hydrolase"/>
    <property type="match status" value="1"/>
</dbReference>
<keyword evidence="3" id="KW-0732">Signal</keyword>
<dbReference type="Proteomes" id="UP000800093">
    <property type="component" value="Unassembled WGS sequence"/>
</dbReference>
<dbReference type="AlphaFoldDB" id="A0A9P4K3U9"/>
<dbReference type="InterPro" id="IPR029058">
    <property type="entry name" value="AB_hydrolase_fold"/>
</dbReference>
<dbReference type="OrthoDB" id="425534at2759"/>
<feature type="signal peptide" evidence="3">
    <location>
        <begin position="1"/>
        <end position="20"/>
    </location>
</feature>
<name>A0A9P4K3U9_9PLEO</name>
<dbReference type="PANTHER" id="PTHR43248">
    <property type="entry name" value="2-SUCCINYL-6-HYDROXY-2,4-CYCLOHEXADIENE-1-CARBOXYLATE SYNTHASE"/>
    <property type="match status" value="1"/>
</dbReference>
<sequence>MSHISSIASAAALLAGVASAWPTLFSREETFINGTTNGTNTRIYDFADLPPRPDLVWTPCWEDRFTCANLEVPLDYEDESAGTTNVAFIKVSGAGGNGAGQNIYFNPGGPGGSGVQSALGGLLDQVLSVFGPGYNIISFDPRGVNNSGPSPLTCWSDAEAKAAYSQPSPSSDLKEFYAANVAYGEYCTKTNEETNVKYAGTLAVVQDIVHFHELDIVLNGGDPATTPIWYYGVSYGTVIGQTLAVTYPDRIGRMILDGNVYGKQHFTGYVSSDIDDTDTTFAYFFQYCFEAGPSKCPFAGNSSSASALETRYLNLLDRLENEPIRISDHATPTPQIITRFGFSSWAFPLTYSPANGFPILARVAADLENGNYSTYVAATSGGSSGSSAPSNPNYDDAASQEALQLITCIDANTRYPLTNFSLYSAALTKSERESIYGGESNGKSNVIICAGFGISPPASQLFPGFSKVKTASPILFVNNVADPVTPLSSALRMSDYFEDSVVLTQDTPGHGFIGIKSSCTHEHLRKYLDEGVLPEEGTVCEPDHPYAPFADVAVERKVRRIA</sequence>
<comment type="caution">
    <text evidence="6">The sequence shown here is derived from an EMBL/GenBank/DDBJ whole genome shotgun (WGS) entry which is preliminary data.</text>
</comment>
<evidence type="ECO:0000256" key="1">
    <source>
        <dbReference type="ARBA" id="ARBA00010088"/>
    </source>
</evidence>
<evidence type="ECO:0000313" key="7">
    <source>
        <dbReference type="Proteomes" id="UP000800093"/>
    </source>
</evidence>
<accession>A0A9P4K3U9</accession>
<dbReference type="Pfam" id="PF08386">
    <property type="entry name" value="Abhydrolase_4"/>
    <property type="match status" value="1"/>
</dbReference>
<keyword evidence="2" id="KW-0378">Hydrolase</keyword>
<feature type="domain" description="AB hydrolase-1" evidence="4">
    <location>
        <begin position="103"/>
        <end position="259"/>
    </location>
</feature>
<dbReference type="EMBL" id="ML986672">
    <property type="protein sequence ID" value="KAF2260807.1"/>
    <property type="molecule type" value="Genomic_DNA"/>
</dbReference>
<reference evidence="7" key="1">
    <citation type="journal article" date="2020" name="Stud. Mycol.">
        <title>101 Dothideomycetes genomes: A test case for predicting lifestyles and emergence of pathogens.</title>
        <authorList>
            <person name="Haridas S."/>
            <person name="Albert R."/>
            <person name="Binder M."/>
            <person name="Bloem J."/>
            <person name="LaButti K."/>
            <person name="Salamov A."/>
            <person name="Andreopoulos B."/>
            <person name="Baker S."/>
            <person name="Barry K."/>
            <person name="Bills G."/>
            <person name="Bluhm B."/>
            <person name="Cannon C."/>
            <person name="Castanera R."/>
            <person name="Culley D."/>
            <person name="Daum C."/>
            <person name="Ezra D."/>
            <person name="Gonzalez J."/>
            <person name="Henrissat B."/>
            <person name="Kuo A."/>
            <person name="Liang C."/>
            <person name="Lipzen A."/>
            <person name="Lutzoni F."/>
            <person name="Magnuson J."/>
            <person name="Mondo S."/>
            <person name="Nolan M."/>
            <person name="Ohm R."/>
            <person name="Pangilinan J."/>
            <person name="Park H.-J."/>
            <person name="Ramirez L."/>
            <person name="Alfaro M."/>
            <person name="Sun H."/>
            <person name="Tritt A."/>
            <person name="Yoshinaga Y."/>
            <person name="Zwiers L.-H."/>
            <person name="Turgeon B."/>
            <person name="Goodwin S."/>
            <person name="Spatafora J."/>
            <person name="Crous P."/>
            <person name="Grigoriev I."/>
        </authorList>
    </citation>
    <scope>NUCLEOTIDE SEQUENCE [LARGE SCALE GENOMIC DNA]</scope>
    <source>
        <strain evidence="7">CBS 304.66</strain>
    </source>
</reference>
<dbReference type="InterPro" id="IPR000073">
    <property type="entry name" value="AB_hydrolase_1"/>
</dbReference>
<proteinExistence type="inferred from homology"/>
<protein>
    <recommendedName>
        <fullName evidence="8">Alpha/beta-hydrolase</fullName>
    </recommendedName>
</protein>
<dbReference type="SUPFAM" id="SSF53474">
    <property type="entry name" value="alpha/beta-Hydrolases"/>
    <property type="match status" value="1"/>
</dbReference>
<comment type="similarity">
    <text evidence="1">Belongs to the peptidase S33 family.</text>
</comment>
<organism evidence="6 7">
    <name type="scientific">Lojkania enalia</name>
    <dbReference type="NCBI Taxonomy" id="147567"/>
    <lineage>
        <taxon>Eukaryota</taxon>
        <taxon>Fungi</taxon>
        <taxon>Dikarya</taxon>
        <taxon>Ascomycota</taxon>
        <taxon>Pezizomycotina</taxon>
        <taxon>Dothideomycetes</taxon>
        <taxon>Pleosporomycetidae</taxon>
        <taxon>Pleosporales</taxon>
        <taxon>Pleosporales incertae sedis</taxon>
        <taxon>Lojkania</taxon>
    </lineage>
</organism>
<dbReference type="InterPro" id="IPR013595">
    <property type="entry name" value="Pept_S33_TAP-like_C"/>
</dbReference>
<dbReference type="Pfam" id="PF00561">
    <property type="entry name" value="Abhydrolase_1"/>
    <property type="match status" value="1"/>
</dbReference>